<protein>
    <recommendedName>
        <fullName evidence="4">Mus7/MMS22 family-domain-containing protein</fullName>
    </recommendedName>
</protein>
<dbReference type="HOGENOM" id="CLU_230087_0_0_1"/>
<evidence type="ECO:0008006" key="4">
    <source>
        <dbReference type="Google" id="ProtNLM"/>
    </source>
</evidence>
<dbReference type="EMBL" id="AQGS01000057">
    <property type="protein sequence ID" value="EPS44152.1"/>
    <property type="molecule type" value="Genomic_DNA"/>
</dbReference>
<feature type="region of interest" description="Disordered" evidence="1">
    <location>
        <begin position="1"/>
        <end position="232"/>
    </location>
</feature>
<sequence>MTDWRALGYVPDSEGDDDDGFSPSPPRFGADTTPHPATDTPTEGLQSVNERAAQLDVYDFPSSSADIDDVPSSARGRGRGRPPRRGRGAKRLSAGGSQRPRKQQKIEEPDELADMARSDRTSNSLSGLLGGKDGIGISSPLPSSPSRLGFLDSPRKTENQIGRSENTMYSTILGDDVPSPIRASSPHTNIPVTTPSRPTENQGVERFDLEHGPDSEPASQNEHLPVPPSSPPFLSTRLAMEFRIDSPAPPTPVSVQSIFEVRVPFSAHTGLTDPATRVSLSSIGNSDGPQITADDFTSGVVRNLRERKPIQLNPYMLEEQQYKSVWKSRGLRPVRYAEDEPILPSNRKPAQDDSQEGDFVAPEEEEEETQAATVQATQNFQSLGRESFEPGRSQDDSLPTLDDLFGRSHREKPPSPGVRSTATVGKRQKTKQPFELTARSKKIIAAAKASVARGQNSGVAATGAQPQTPVAGSKKARGGIFDLDSSDTDAAVNRTPVSAPRRRVIFDSDESETEGAQTPKGRSRAVSEKSNSSESSESSETDPGRREQEIHRFQKRARGVLPASYLRLNQPGTQDPASKRNVPVPNSPEKRPMVKGMAQMRIRTRNSPPAGSMSNPLNLNSSAGENSDDDPIPMDTPRMQSRVLSNGTLPSTAAPRSSTRSYAFEDNGFDRMLSRSTGSKSATSKPRSSKSNSKKLKQSKLTSVSLSTAISRRQHGSSKPRPKPAALSVVDACKRYRETKGSKPPQFMRIAERRVRKKKNAGRQLPDRKVVKIDRVFDETDGEDTLARWKRAKLVRTSSVASIDGSGVASNTPQAQSSLNTIPNLSHKPSTYLQTKLASNSTYQPPPQPRLKPRVKYKAKHQPITIIPGRGQLRMEQIVKNLRRNAEDPIEVDSPEPLSSLPAPRNASEALPSPKLPKKPEIVWINKPPEQLFVNARSEVFNKDGRVPPRPSVRRRKAHIPKRVDRHKSPIAFQPPEKTATRATEVMDIDSGDDNTLSFENMPPRGTYFSRDFDVKVPTSKTLFHQSTFLGSGCLSKALATSVGKLFPSSRVGANRIEILAQSLDWAVYDESVSAQAESLLSSIFERAEHHLNDRTIDSYDDGIILDLRRLFRYIVEYLSGTIHFSDLIDIGSFAARFSEIISEAVSKASALDIVHGTSSNQLASLFRLEVYSYAAVISHQIAAILGEKDGSQSHIIEQLQKEVSERLISILMAIGPLKLQQGLSRAFQNILSNGKLDEDAIYLESWVIAYHTSLSIRQGNMAQSLFWDNINTSFGSSLVHSKDVEIFENAWRNIYRLLPPTMIDANGKLAPPVEKEVRPDNWKFVKDVLGRALQIYTSLKPKAQHTANGYIKALYSRCLILVRDWKWCISETIASTLYNFFAKRGLHNLKNEDDRSPAFIQHLDDPIFDSDPTETCFSTFLKIVALGLERLRNSSNDKAVGGIVARLIPNHGRKFPKEEALQLDEYNTLRNHHDLLAAIYYGGARKARILHIVRPLVDPEKSHSKVCSLSLRTWSNILTCELADPQRDTDILSGLMKWHSHIMLTTMRLHKDLRVHAEQARKAAFDPRNIDAINNNAQTNKRELESILFSGLGLLAVALKNKYCDLESAKTLLASDTMKAIFGMPNHLPQRLVAEAVNIVSAHVEVCMKFGEAEVQEESQESWAGFEGFENDEARKDAAKKLLDEIYDPLFGLINNYFAATEKHLDQVLIPCIQVWIELAALLVRCELKTWGDYFNAYRKSWFSMIDTDNKKIYSVYYVANIMKSDSSVYDSHKARILEVWISSLVERDTLLKFQHELTSIVFNYDLSNKLFAGMPFEIDKEAEEYRISLKDFKARRLSLLSTLLENMQTEMSRLQSSGDHRQIASVKNEYSSMLQDLMSAMRKNYLETQSHQQQPAANAAVGIRTVKPETTSTYVTFCQKVVELLQQYTTDICAIDKFFVDSVTFPLPMNDPTYVTSKLKGYTLRLQTNKSGWWPQLSQFFQNTCSRVAIEGQQGYFVKQILEAFQGENQSERVARTEGKRTLREVCALAMFGCYVERCMESITTLVLAVPIVKVVEGVVGGLVTEFDGVEEGRSMDGHIANFLVGVLEAVVKALEGCIERGDAVLGEPLALYMLDLLARVVRECDVMVNMLHPRITHVSDELPQDLLKVTVRSFSRLKAHLMNQPLPEKLDMIMFQSDLPFKNERGKYREQYQADLRNWRVGDGGDLVLNKLGVRKVIGWKHLLMDEDVMEGRRRLLERIDAVLKNASFGVCGAIVREVDEVVWERAQRPMLGMVELLFGGGEGGDGGIAAPDTVDGSVFFDMDD</sequence>
<feature type="compositionally biased region" description="Basic residues" evidence="1">
    <location>
        <begin position="952"/>
        <end position="964"/>
    </location>
</feature>
<dbReference type="GO" id="GO:0005634">
    <property type="term" value="C:nucleus"/>
    <property type="evidence" value="ECO:0007669"/>
    <property type="project" value="InterPro"/>
</dbReference>
<name>S8C905_DACHA</name>
<dbReference type="Pfam" id="PF09462">
    <property type="entry name" value="Mus7"/>
    <property type="match status" value="1"/>
</dbReference>
<dbReference type="GO" id="GO:0031297">
    <property type="term" value="P:replication fork processing"/>
    <property type="evidence" value="ECO:0007669"/>
    <property type="project" value="InterPro"/>
</dbReference>
<feature type="compositionally biased region" description="Basic and acidic residues" evidence="1">
    <location>
        <begin position="386"/>
        <end position="395"/>
    </location>
</feature>
<feature type="compositionally biased region" description="Polar residues" evidence="1">
    <location>
        <begin position="638"/>
        <end position="661"/>
    </location>
</feature>
<dbReference type="OrthoDB" id="2386201at2759"/>
<feature type="compositionally biased region" description="Polar residues" evidence="1">
    <location>
        <begin position="808"/>
        <end position="826"/>
    </location>
</feature>
<keyword evidence="3" id="KW-1185">Reference proteome</keyword>
<feature type="region of interest" description="Disordered" evidence="1">
    <location>
        <begin position="337"/>
        <end position="727"/>
    </location>
</feature>
<feature type="region of interest" description="Disordered" evidence="1">
    <location>
        <begin position="886"/>
        <end position="916"/>
    </location>
</feature>
<feature type="compositionally biased region" description="Basic residues" evidence="1">
    <location>
        <begin position="712"/>
        <end position="722"/>
    </location>
</feature>
<feature type="compositionally biased region" description="Low complexity" evidence="1">
    <location>
        <begin position="679"/>
        <end position="691"/>
    </location>
</feature>
<feature type="compositionally biased region" description="Basic and acidic residues" evidence="1">
    <location>
        <begin position="203"/>
        <end position="214"/>
    </location>
</feature>
<feature type="compositionally biased region" description="Acidic residues" evidence="1">
    <location>
        <begin position="353"/>
        <end position="369"/>
    </location>
</feature>
<proteinExistence type="predicted"/>
<feature type="region of interest" description="Disordered" evidence="1">
    <location>
        <begin position="943"/>
        <end position="964"/>
    </location>
</feature>
<feature type="compositionally biased region" description="Low complexity" evidence="1">
    <location>
        <begin position="30"/>
        <end position="42"/>
    </location>
</feature>
<feature type="compositionally biased region" description="Basic and acidic residues" evidence="1">
    <location>
        <begin position="542"/>
        <end position="552"/>
    </location>
</feature>
<feature type="compositionally biased region" description="Polar residues" evidence="1">
    <location>
        <begin position="454"/>
        <end position="470"/>
    </location>
</feature>
<feature type="compositionally biased region" description="Basic residues" evidence="1">
    <location>
        <begin position="76"/>
        <end position="90"/>
    </location>
</feature>
<dbReference type="STRING" id="1284197.S8C905"/>
<evidence type="ECO:0000313" key="3">
    <source>
        <dbReference type="Proteomes" id="UP000015100"/>
    </source>
</evidence>
<dbReference type="GO" id="GO:0035361">
    <property type="term" value="C:Cul8-RING ubiquitin ligase complex"/>
    <property type="evidence" value="ECO:0007669"/>
    <property type="project" value="TreeGrafter"/>
</dbReference>
<dbReference type="PANTHER" id="PTHR28122:SF1">
    <property type="entry name" value="E3 UBIQUITIN-PROTEIN LIGASE SUBSTRATE RECEPTOR MMS22"/>
    <property type="match status" value="1"/>
</dbReference>
<evidence type="ECO:0000256" key="1">
    <source>
        <dbReference type="SAM" id="MobiDB-lite"/>
    </source>
</evidence>
<gene>
    <name evidence="2" type="ORF">H072_1873</name>
</gene>
<feature type="compositionally biased region" description="Low complexity" evidence="1">
    <location>
        <begin position="699"/>
        <end position="708"/>
    </location>
</feature>
<feature type="compositionally biased region" description="Low complexity" evidence="1">
    <location>
        <begin position="528"/>
        <end position="538"/>
    </location>
</feature>
<feature type="compositionally biased region" description="Polar residues" evidence="1">
    <location>
        <begin position="159"/>
        <end position="170"/>
    </location>
</feature>
<dbReference type="eggNOG" id="ENOG502QSDS">
    <property type="taxonomic scope" value="Eukaryota"/>
</dbReference>
<dbReference type="GO" id="GO:0000724">
    <property type="term" value="P:double-strand break repair via homologous recombination"/>
    <property type="evidence" value="ECO:0007669"/>
    <property type="project" value="TreeGrafter"/>
</dbReference>
<reference evidence="2 3" key="1">
    <citation type="journal article" date="2013" name="PLoS Genet.">
        <title>Genomic mechanisms accounting for the adaptation to parasitism in nematode-trapping fungi.</title>
        <authorList>
            <person name="Meerupati T."/>
            <person name="Andersson K.M."/>
            <person name="Friman E."/>
            <person name="Kumar D."/>
            <person name="Tunlid A."/>
            <person name="Ahren D."/>
        </authorList>
    </citation>
    <scope>NUCLEOTIDE SEQUENCE [LARGE SCALE GENOMIC DNA]</scope>
    <source>
        <strain evidence="2 3">CBS 200.50</strain>
    </source>
</reference>
<feature type="compositionally biased region" description="Polar residues" evidence="1">
    <location>
        <begin position="185"/>
        <end position="202"/>
    </location>
</feature>
<comment type="caution">
    <text evidence="2">The sequence shown here is derived from an EMBL/GenBank/DDBJ whole genome shotgun (WGS) entry which is preliminary data.</text>
</comment>
<feature type="compositionally biased region" description="Basic and acidic residues" evidence="1">
    <location>
        <begin position="404"/>
        <end position="413"/>
    </location>
</feature>
<reference evidence="3" key="2">
    <citation type="submission" date="2013-04" db="EMBL/GenBank/DDBJ databases">
        <title>Genomic mechanisms accounting for the adaptation to parasitism in nematode-trapping fungi.</title>
        <authorList>
            <person name="Ahren D.G."/>
        </authorList>
    </citation>
    <scope>NUCLEOTIDE SEQUENCE [LARGE SCALE GENOMIC DNA]</scope>
    <source>
        <strain evidence="3">CBS 200.50</strain>
    </source>
</reference>
<feature type="region of interest" description="Disordered" evidence="1">
    <location>
        <begin position="838"/>
        <end position="857"/>
    </location>
</feature>
<feature type="compositionally biased region" description="Low complexity" evidence="1">
    <location>
        <begin position="443"/>
        <end position="453"/>
    </location>
</feature>
<accession>S8C905</accession>
<dbReference type="InterPro" id="IPR019021">
    <property type="entry name" value="Mms22"/>
</dbReference>
<evidence type="ECO:0000313" key="2">
    <source>
        <dbReference type="EMBL" id="EPS44152.1"/>
    </source>
</evidence>
<feature type="region of interest" description="Disordered" evidence="1">
    <location>
        <begin position="803"/>
        <end position="826"/>
    </location>
</feature>
<dbReference type="Proteomes" id="UP000015100">
    <property type="component" value="Unassembled WGS sequence"/>
</dbReference>
<dbReference type="PANTHER" id="PTHR28122">
    <property type="entry name" value="E3 UBIQUITIN-PROTEIN LIGASE SUBSTRATE RECEPTOR MMS22"/>
    <property type="match status" value="1"/>
</dbReference>
<feature type="compositionally biased region" description="Polar residues" evidence="1">
    <location>
        <begin position="605"/>
        <end position="625"/>
    </location>
</feature>
<organism evidence="2 3">
    <name type="scientific">Dactylellina haptotyla (strain CBS 200.50)</name>
    <name type="common">Nematode-trapping fungus</name>
    <name type="synonym">Monacrosporium haptotylum</name>
    <dbReference type="NCBI Taxonomy" id="1284197"/>
    <lineage>
        <taxon>Eukaryota</taxon>
        <taxon>Fungi</taxon>
        <taxon>Dikarya</taxon>
        <taxon>Ascomycota</taxon>
        <taxon>Pezizomycotina</taxon>
        <taxon>Orbiliomycetes</taxon>
        <taxon>Orbiliales</taxon>
        <taxon>Orbiliaceae</taxon>
        <taxon>Dactylellina</taxon>
    </lineage>
</organism>
<dbReference type="OMA" id="DNRIDYM"/>